<evidence type="ECO:0000256" key="3">
    <source>
        <dbReference type="ARBA" id="ARBA00022679"/>
    </source>
</evidence>
<dbReference type="GO" id="GO:0008483">
    <property type="term" value="F:transaminase activity"/>
    <property type="evidence" value="ECO:0007669"/>
    <property type="project" value="UniProtKB-KW"/>
</dbReference>
<dbReference type="SUPFAM" id="SSF53383">
    <property type="entry name" value="PLP-dependent transferases"/>
    <property type="match status" value="1"/>
</dbReference>
<sequence>MTKSDFYHYQAQTTPFAPGLEIESASGNYIVDTAGNKYLDMVAGVSALPLGHCHPAVTKAIKDQVDQYMHVMVYGEYTQQPAVELCKKLASLLPDPLETTYLVNSGTEAMEAAIKLARRVTGATEIIAMNKSYHGNTMGSLSLMNYEERKAPFRPLLPSISHIKFNCLQDLRLITEKTAGVVIESIQGGAGFIVPRKQWMQELRKRCTQTNTLLIVDEIQPGIGRTGTMFYFTQHDIIPDMVITGKGLAGGMPIGALTTSKEHMSRFKEEPMLGHITTFGGHPVIAAAALATLIEIEEGKYMDKMLEKELRFRESLQHKNIKEIRGKGLMLAAILTDDRFTAQIVEECRNRGVIFFLLLFEKRAIRITPPYTITDSEIDHACKILLEVIDIFYLNLSKGHLFISC</sequence>
<dbReference type="Proteomes" id="UP000248584">
    <property type="component" value="Unassembled WGS sequence"/>
</dbReference>
<dbReference type="InterPro" id="IPR015421">
    <property type="entry name" value="PyrdxlP-dep_Trfase_major"/>
</dbReference>
<evidence type="ECO:0000313" key="6">
    <source>
        <dbReference type="EMBL" id="PZX39220.1"/>
    </source>
</evidence>
<dbReference type="InterPro" id="IPR049704">
    <property type="entry name" value="Aminotrans_3_PPA_site"/>
</dbReference>
<reference evidence="6 7" key="1">
    <citation type="submission" date="2018-06" db="EMBL/GenBank/DDBJ databases">
        <title>Genomic Encyclopedia of Archaeal and Bacterial Type Strains, Phase II (KMG-II): from individual species to whole genera.</title>
        <authorList>
            <person name="Goeker M."/>
        </authorList>
    </citation>
    <scope>NUCLEOTIDE SEQUENCE [LARGE SCALE GENOMIC DNA]</scope>
    <source>
        <strain evidence="6 7">DSM 17205</strain>
    </source>
</reference>
<organism evidence="6 7">
    <name type="scientific">Nonlabens dokdonensis</name>
    <dbReference type="NCBI Taxonomy" id="328515"/>
    <lineage>
        <taxon>Bacteria</taxon>
        <taxon>Pseudomonadati</taxon>
        <taxon>Bacteroidota</taxon>
        <taxon>Flavobacteriia</taxon>
        <taxon>Flavobacteriales</taxon>
        <taxon>Flavobacteriaceae</taxon>
        <taxon>Nonlabens</taxon>
    </lineage>
</organism>
<accession>A0ABX5PWQ1</accession>
<dbReference type="CDD" id="cd00610">
    <property type="entry name" value="OAT_like"/>
    <property type="match status" value="1"/>
</dbReference>
<dbReference type="PIRSF" id="PIRSF000521">
    <property type="entry name" value="Transaminase_4ab_Lys_Orn"/>
    <property type="match status" value="1"/>
</dbReference>
<evidence type="ECO:0000313" key="7">
    <source>
        <dbReference type="Proteomes" id="UP000248584"/>
    </source>
</evidence>
<keyword evidence="7" id="KW-1185">Reference proteome</keyword>
<comment type="similarity">
    <text evidence="5">Belongs to the class-III pyridoxal-phosphate-dependent aminotransferase family.</text>
</comment>
<dbReference type="Pfam" id="PF00202">
    <property type="entry name" value="Aminotran_3"/>
    <property type="match status" value="1"/>
</dbReference>
<dbReference type="Gene3D" id="3.40.640.10">
    <property type="entry name" value="Type I PLP-dependent aspartate aminotransferase-like (Major domain)"/>
    <property type="match status" value="1"/>
</dbReference>
<dbReference type="InterPro" id="IPR050103">
    <property type="entry name" value="Class-III_PLP-dep_AT"/>
</dbReference>
<dbReference type="InterPro" id="IPR005814">
    <property type="entry name" value="Aminotrans_3"/>
</dbReference>
<dbReference type="InterPro" id="IPR015424">
    <property type="entry name" value="PyrdxlP-dep_Trfase"/>
</dbReference>
<dbReference type="Gene3D" id="3.90.1150.10">
    <property type="entry name" value="Aspartate Aminotransferase, domain 1"/>
    <property type="match status" value="1"/>
</dbReference>
<dbReference type="RefSeq" id="WP_015364145.1">
    <property type="nucleotide sequence ID" value="NZ_QKZR01000004.1"/>
</dbReference>
<keyword evidence="4 5" id="KW-0663">Pyridoxal phosphate</keyword>
<dbReference type="PANTHER" id="PTHR11986">
    <property type="entry name" value="AMINOTRANSFERASE CLASS III"/>
    <property type="match status" value="1"/>
</dbReference>
<dbReference type="InterPro" id="IPR015422">
    <property type="entry name" value="PyrdxlP-dep_Trfase_small"/>
</dbReference>
<keyword evidence="3" id="KW-0808">Transferase</keyword>
<proteinExistence type="inferred from homology"/>
<evidence type="ECO:0000256" key="2">
    <source>
        <dbReference type="ARBA" id="ARBA00022576"/>
    </source>
</evidence>
<dbReference type="PANTHER" id="PTHR11986:SF79">
    <property type="entry name" value="ACETYLORNITHINE AMINOTRANSFERASE, MITOCHONDRIAL"/>
    <property type="match status" value="1"/>
</dbReference>
<comment type="caution">
    <text evidence="6">The sequence shown here is derived from an EMBL/GenBank/DDBJ whole genome shotgun (WGS) entry which is preliminary data.</text>
</comment>
<evidence type="ECO:0000256" key="1">
    <source>
        <dbReference type="ARBA" id="ARBA00001933"/>
    </source>
</evidence>
<evidence type="ECO:0000256" key="5">
    <source>
        <dbReference type="RuleBase" id="RU003560"/>
    </source>
</evidence>
<protein>
    <submittedName>
        <fullName evidence="6">Acetylornithine/succinyldiaminopimelate/putresci ne aminotransferase</fullName>
    </submittedName>
</protein>
<evidence type="ECO:0000256" key="4">
    <source>
        <dbReference type="ARBA" id="ARBA00022898"/>
    </source>
</evidence>
<keyword evidence="2 6" id="KW-0032">Aminotransferase</keyword>
<comment type="cofactor">
    <cofactor evidence="1">
        <name>pyridoxal 5'-phosphate</name>
        <dbReference type="ChEBI" id="CHEBI:597326"/>
    </cofactor>
</comment>
<gene>
    <name evidence="6" type="ORF">LX97_02586</name>
</gene>
<dbReference type="EMBL" id="QKZR01000004">
    <property type="protein sequence ID" value="PZX39220.1"/>
    <property type="molecule type" value="Genomic_DNA"/>
</dbReference>
<dbReference type="PROSITE" id="PS00600">
    <property type="entry name" value="AA_TRANSFER_CLASS_3"/>
    <property type="match status" value="1"/>
</dbReference>
<name>A0ABX5PWQ1_9FLAO</name>